<dbReference type="GO" id="GO:0016020">
    <property type="term" value="C:membrane"/>
    <property type="evidence" value="ECO:0007669"/>
    <property type="project" value="TreeGrafter"/>
</dbReference>
<keyword evidence="2" id="KW-1133">Transmembrane helix</keyword>
<protein>
    <submittedName>
        <fullName evidence="3">Uncharacterized protein</fullName>
    </submittedName>
</protein>
<accession>A0AA88X6B9</accession>
<evidence type="ECO:0000313" key="4">
    <source>
        <dbReference type="Proteomes" id="UP001188597"/>
    </source>
</evidence>
<dbReference type="Proteomes" id="UP001188597">
    <property type="component" value="Unassembled WGS sequence"/>
</dbReference>
<feature type="compositionally biased region" description="Polar residues" evidence="1">
    <location>
        <begin position="1"/>
        <end position="15"/>
    </location>
</feature>
<feature type="region of interest" description="Disordered" evidence="1">
    <location>
        <begin position="1"/>
        <end position="24"/>
    </location>
</feature>
<evidence type="ECO:0000313" key="3">
    <source>
        <dbReference type="EMBL" id="KAK3040752.1"/>
    </source>
</evidence>
<evidence type="ECO:0000256" key="2">
    <source>
        <dbReference type="SAM" id="Phobius"/>
    </source>
</evidence>
<dbReference type="InterPro" id="IPR022143">
    <property type="entry name" value="DUF3675"/>
</dbReference>
<keyword evidence="2" id="KW-0472">Membrane</keyword>
<feature type="transmembrane region" description="Helical" evidence="2">
    <location>
        <begin position="45"/>
        <end position="62"/>
    </location>
</feature>
<reference evidence="3" key="1">
    <citation type="submission" date="2022-12" db="EMBL/GenBank/DDBJ databases">
        <title>Draft genome assemblies for two species of Escallonia (Escalloniales).</title>
        <authorList>
            <person name="Chanderbali A."/>
            <person name="Dervinis C."/>
            <person name="Anghel I."/>
            <person name="Soltis D."/>
            <person name="Soltis P."/>
            <person name="Zapata F."/>
        </authorList>
    </citation>
    <scope>NUCLEOTIDE SEQUENCE</scope>
    <source>
        <strain evidence="3">UCBG64.0493</strain>
        <tissue evidence="3">Leaf</tissue>
    </source>
</reference>
<name>A0AA88X6B9_9ASTE</name>
<keyword evidence="4" id="KW-1185">Reference proteome</keyword>
<comment type="caution">
    <text evidence="3">The sequence shown here is derived from an EMBL/GenBank/DDBJ whole genome shotgun (WGS) entry which is preliminary data.</text>
</comment>
<dbReference type="PANTHER" id="PTHR23012:SF93">
    <property type="entry name" value="RING_FYVE_PHD ZINC FINGER SUPERFAMILY PROTEIN"/>
    <property type="match status" value="1"/>
</dbReference>
<dbReference type="PANTHER" id="PTHR23012">
    <property type="entry name" value="RING/FYVE/PHD ZINC FINGER DOMAIN-CONTAINING"/>
    <property type="match status" value="1"/>
</dbReference>
<evidence type="ECO:0000256" key="1">
    <source>
        <dbReference type="SAM" id="MobiDB-lite"/>
    </source>
</evidence>
<dbReference type="Pfam" id="PF12428">
    <property type="entry name" value="DUF3675"/>
    <property type="match status" value="1"/>
</dbReference>
<gene>
    <name evidence="3" type="ORF">RJ639_029274</name>
</gene>
<dbReference type="GO" id="GO:0004842">
    <property type="term" value="F:ubiquitin-protein transferase activity"/>
    <property type="evidence" value="ECO:0007669"/>
    <property type="project" value="TreeGrafter"/>
</dbReference>
<dbReference type="EMBL" id="JAVXUP010000048">
    <property type="protein sequence ID" value="KAK3040752.1"/>
    <property type="molecule type" value="Genomic_DNA"/>
</dbReference>
<sequence length="159" mass="18181">MELQRWTWQQRNGSENMDPEDGLGDSTLSRKSFASEANRTCDRTVTEFMVLLILRHALPIIASGAENYSFSLLMLLLLRMSGIILPIYIILKVVTAIHHRRRQQVLPFSSLSPVWETSTSIIFAYSVTFWQATNVSLNLPDEEDSTTSLQHQPHIIHIQ</sequence>
<dbReference type="GO" id="GO:0016567">
    <property type="term" value="P:protein ubiquitination"/>
    <property type="evidence" value="ECO:0007669"/>
    <property type="project" value="TreeGrafter"/>
</dbReference>
<keyword evidence="2" id="KW-0812">Transmembrane</keyword>
<proteinExistence type="predicted"/>
<dbReference type="InterPro" id="IPR033275">
    <property type="entry name" value="MARCH-like"/>
</dbReference>
<organism evidence="3 4">
    <name type="scientific">Escallonia herrerae</name>
    <dbReference type="NCBI Taxonomy" id="1293975"/>
    <lineage>
        <taxon>Eukaryota</taxon>
        <taxon>Viridiplantae</taxon>
        <taxon>Streptophyta</taxon>
        <taxon>Embryophyta</taxon>
        <taxon>Tracheophyta</taxon>
        <taxon>Spermatophyta</taxon>
        <taxon>Magnoliopsida</taxon>
        <taxon>eudicotyledons</taxon>
        <taxon>Gunneridae</taxon>
        <taxon>Pentapetalae</taxon>
        <taxon>asterids</taxon>
        <taxon>campanulids</taxon>
        <taxon>Escalloniales</taxon>
        <taxon>Escalloniaceae</taxon>
        <taxon>Escallonia</taxon>
    </lineage>
</organism>
<feature type="transmembrane region" description="Helical" evidence="2">
    <location>
        <begin position="68"/>
        <end position="91"/>
    </location>
</feature>
<dbReference type="AlphaFoldDB" id="A0AA88X6B9"/>